<keyword evidence="3" id="KW-1185">Reference proteome</keyword>
<sequence length="324" mass="34856">MGEVPRIITLIPSATEVVAACGLGDRIVGVTHECDWPEEAVRGRKVCTTSDISPHTMEQNEINRAVVGSLSQGHSLYGLDFETVRALQPTHVVTQSLCDVCSVSREVVGSTCARLVAGEPEIVNLEPGTLEDVIGTVEAVGRVFGATAAAARTVADVRAGLDAIRVAVEKHRASPVPRVAFCEWIDPVFTGGHWIPCMMRIAGAAYDMAKSGDRSAAWTPEQLVAYDPDVIIVACCGFDVARNKRDVEAFNEKQQWWRDLRAVRTGRVFACDANSYFARPGPRLLQGAGIIAGIVHGPKCREALGEALCPSTGWTRVDTTSKLC</sequence>
<dbReference type="Pfam" id="PF01497">
    <property type="entry name" value="Peripla_BP_2"/>
    <property type="match status" value="1"/>
</dbReference>
<proteinExistence type="predicted"/>
<reference evidence="2" key="1">
    <citation type="submission" date="2023-01" db="EMBL/GenBank/DDBJ databases">
        <title>Metagenome sequencing of chrysophaentin producing Chrysophaeum taylorii.</title>
        <authorList>
            <person name="Davison J."/>
            <person name="Bewley C."/>
        </authorList>
    </citation>
    <scope>NUCLEOTIDE SEQUENCE</scope>
    <source>
        <strain evidence="2">NIES-1699</strain>
    </source>
</reference>
<dbReference type="Gene3D" id="3.40.50.1980">
    <property type="entry name" value="Nitrogenase molybdenum iron protein domain"/>
    <property type="match status" value="2"/>
</dbReference>
<gene>
    <name evidence="2" type="ORF">CTAYLR_005366</name>
</gene>
<comment type="caution">
    <text evidence="2">The sequence shown here is derived from an EMBL/GenBank/DDBJ whole genome shotgun (WGS) entry which is preliminary data.</text>
</comment>
<protein>
    <recommendedName>
        <fullName evidence="1">Fe/B12 periplasmic-binding domain-containing protein</fullName>
    </recommendedName>
</protein>
<dbReference type="AlphaFoldDB" id="A0AAD7XIG3"/>
<accession>A0AAD7XIG3</accession>
<organism evidence="2 3">
    <name type="scientific">Chrysophaeum taylorii</name>
    <dbReference type="NCBI Taxonomy" id="2483200"/>
    <lineage>
        <taxon>Eukaryota</taxon>
        <taxon>Sar</taxon>
        <taxon>Stramenopiles</taxon>
        <taxon>Ochrophyta</taxon>
        <taxon>Pelagophyceae</taxon>
        <taxon>Pelagomonadales</taxon>
        <taxon>Pelagomonadaceae</taxon>
        <taxon>Chrysophaeum</taxon>
    </lineage>
</organism>
<dbReference type="SUPFAM" id="SSF53807">
    <property type="entry name" value="Helical backbone' metal receptor"/>
    <property type="match status" value="1"/>
</dbReference>
<dbReference type="InterPro" id="IPR051030">
    <property type="entry name" value="Vitamin_B12-ABC_binding"/>
</dbReference>
<evidence type="ECO:0000313" key="3">
    <source>
        <dbReference type="Proteomes" id="UP001230188"/>
    </source>
</evidence>
<dbReference type="PANTHER" id="PTHR42860">
    <property type="entry name" value="VITAMIN B12-BINDING PROTEIN"/>
    <property type="match status" value="1"/>
</dbReference>
<name>A0AAD7XIG3_9STRA</name>
<feature type="domain" description="Fe/B12 periplasmic-binding" evidence="1">
    <location>
        <begin position="6"/>
        <end position="299"/>
    </location>
</feature>
<evidence type="ECO:0000259" key="1">
    <source>
        <dbReference type="PROSITE" id="PS50983"/>
    </source>
</evidence>
<dbReference type="PANTHER" id="PTHR42860:SF1">
    <property type="entry name" value="VITAMIN B12-BINDING PROTEIN"/>
    <property type="match status" value="1"/>
</dbReference>
<evidence type="ECO:0000313" key="2">
    <source>
        <dbReference type="EMBL" id="KAJ8599354.1"/>
    </source>
</evidence>
<dbReference type="Proteomes" id="UP001230188">
    <property type="component" value="Unassembled WGS sequence"/>
</dbReference>
<dbReference type="PROSITE" id="PS50983">
    <property type="entry name" value="FE_B12_PBP"/>
    <property type="match status" value="1"/>
</dbReference>
<dbReference type="EMBL" id="JAQMWT010000572">
    <property type="protein sequence ID" value="KAJ8599354.1"/>
    <property type="molecule type" value="Genomic_DNA"/>
</dbReference>
<dbReference type="InterPro" id="IPR002491">
    <property type="entry name" value="ABC_transptr_periplasmic_BD"/>
</dbReference>
<dbReference type="CDD" id="cd01144">
    <property type="entry name" value="BtuF"/>
    <property type="match status" value="1"/>
</dbReference>